<evidence type="ECO:0000256" key="2">
    <source>
        <dbReference type="SAM" id="SignalP"/>
    </source>
</evidence>
<keyword evidence="1" id="KW-1133">Transmembrane helix</keyword>
<dbReference type="EMBL" id="BAABJX010000024">
    <property type="protein sequence ID" value="GAA4832042.1"/>
    <property type="molecule type" value="Genomic_DNA"/>
</dbReference>
<accession>A0ABP9DDH9</accession>
<proteinExistence type="predicted"/>
<keyword evidence="1" id="KW-0472">Membrane</keyword>
<comment type="caution">
    <text evidence="3">The sequence shown here is derived from an EMBL/GenBank/DDBJ whole genome shotgun (WGS) entry which is preliminary data.</text>
</comment>
<evidence type="ECO:0000313" key="3">
    <source>
        <dbReference type="EMBL" id="GAA4832042.1"/>
    </source>
</evidence>
<keyword evidence="1" id="KW-0812">Transmembrane</keyword>
<feature type="transmembrane region" description="Helical" evidence="1">
    <location>
        <begin position="160"/>
        <end position="185"/>
    </location>
</feature>
<evidence type="ECO:0000256" key="1">
    <source>
        <dbReference type="SAM" id="Phobius"/>
    </source>
</evidence>
<gene>
    <name evidence="3" type="ORF">GCM10023331_16640</name>
</gene>
<feature type="signal peptide" evidence="2">
    <location>
        <begin position="1"/>
        <end position="22"/>
    </location>
</feature>
<reference evidence="4" key="1">
    <citation type="journal article" date="2019" name="Int. J. Syst. Evol. Microbiol.">
        <title>The Global Catalogue of Microorganisms (GCM) 10K type strain sequencing project: providing services to taxonomists for standard genome sequencing and annotation.</title>
        <authorList>
            <consortium name="The Broad Institute Genomics Platform"/>
            <consortium name="The Broad Institute Genome Sequencing Center for Infectious Disease"/>
            <person name="Wu L."/>
            <person name="Ma J."/>
        </authorList>
    </citation>
    <scope>NUCLEOTIDE SEQUENCE [LARGE SCALE GENOMIC DNA]</scope>
    <source>
        <strain evidence="4">JCM 18326</strain>
    </source>
</reference>
<sequence>MINNKLLGLFLICLLTWTNLKAQEQSLPVGSFIGDSIQMGQEVSYVLSFEHPSSMEVFFPDSTYDYSPYEYVSHQAFPTRSEGGISKDSVVYTLTTFEMDSVLELALPAIVVNKKGVDEMVYPEKDGLFYQAVLTDTTTVSPENIRSNTQQVHVAQSFNYLLWGSILFGVILLLGLLLVFMWPTIQRWNQKRKLRKEYALFREHFKVSGALDHKQLEIQVKNWKVFLGKLMHQPVQSYTTKEMALLIDNEELHTALRSLDRVVYAGKGTEEMEQSLQVLDTYATQTFETKLREVSNE</sequence>
<protein>
    <recommendedName>
        <fullName evidence="5">Oxygen tolerance</fullName>
    </recommendedName>
</protein>
<evidence type="ECO:0000313" key="4">
    <source>
        <dbReference type="Proteomes" id="UP001500298"/>
    </source>
</evidence>
<dbReference type="Proteomes" id="UP001500298">
    <property type="component" value="Unassembled WGS sequence"/>
</dbReference>
<organism evidence="3 4">
    <name type="scientific">Algivirga pacifica</name>
    <dbReference type="NCBI Taxonomy" id="1162670"/>
    <lineage>
        <taxon>Bacteria</taxon>
        <taxon>Pseudomonadati</taxon>
        <taxon>Bacteroidota</taxon>
        <taxon>Cytophagia</taxon>
        <taxon>Cytophagales</taxon>
        <taxon>Flammeovirgaceae</taxon>
        <taxon>Algivirga</taxon>
    </lineage>
</organism>
<name>A0ABP9DDH9_9BACT</name>
<evidence type="ECO:0008006" key="5">
    <source>
        <dbReference type="Google" id="ProtNLM"/>
    </source>
</evidence>
<feature type="chain" id="PRO_5046695194" description="Oxygen tolerance" evidence="2">
    <location>
        <begin position="23"/>
        <end position="297"/>
    </location>
</feature>
<keyword evidence="2" id="KW-0732">Signal</keyword>
<keyword evidence="4" id="KW-1185">Reference proteome</keyword>
<dbReference type="RefSeq" id="WP_345370877.1">
    <property type="nucleotide sequence ID" value="NZ_BAABJX010000024.1"/>
</dbReference>